<evidence type="ECO:0000313" key="1">
    <source>
        <dbReference type="EMBL" id="EST36294.1"/>
    </source>
</evidence>
<protein>
    <submittedName>
        <fullName evidence="1">Uncharacterized protein</fullName>
    </submittedName>
</protein>
<proteinExistence type="predicted"/>
<gene>
    <name evidence="1" type="ORF">M878_02645</name>
</gene>
<accession>V6L4Z7</accession>
<organism evidence="1 2">
    <name type="scientific">Streptomyces roseochromogenus subsp. oscitans DS 12.976</name>
    <dbReference type="NCBI Taxonomy" id="1352936"/>
    <lineage>
        <taxon>Bacteria</taxon>
        <taxon>Bacillati</taxon>
        <taxon>Actinomycetota</taxon>
        <taxon>Actinomycetes</taxon>
        <taxon>Kitasatosporales</taxon>
        <taxon>Streptomycetaceae</taxon>
        <taxon>Streptomyces</taxon>
    </lineage>
</organism>
<comment type="caution">
    <text evidence="1">The sequence shown here is derived from an EMBL/GenBank/DDBJ whole genome shotgun (WGS) entry which is preliminary data.</text>
</comment>
<sequence>MRLGTYAMGCRRDEAALNGFGIRGDTASVRAEPFGGR</sequence>
<reference evidence="1 2" key="1">
    <citation type="journal article" date="2014" name="Genome Announc.">
        <title>Draft Genome Sequence of Streptomyces roseochromogenes subsp. oscitans DS 12.976, Producer of the Aminocoumarin Antibiotic Clorobiocin.</title>
        <authorList>
            <person name="Ruckert C."/>
            <person name="Kalinowski J."/>
            <person name="Heide L."/>
            <person name="Apel A.K."/>
        </authorList>
    </citation>
    <scope>NUCLEOTIDE SEQUENCE [LARGE SCALE GENOMIC DNA]</scope>
    <source>
        <strain evidence="1 2">DS 12.976</strain>
    </source>
</reference>
<name>V6L4Z7_STRRC</name>
<dbReference type="EMBL" id="AWQX01000017">
    <property type="protein sequence ID" value="EST36294.1"/>
    <property type="molecule type" value="Genomic_DNA"/>
</dbReference>
<keyword evidence="2" id="KW-1185">Reference proteome</keyword>
<dbReference type="AlphaFoldDB" id="V6L4Z7"/>
<evidence type="ECO:0000313" key="2">
    <source>
        <dbReference type="Proteomes" id="UP000017984"/>
    </source>
</evidence>
<dbReference type="Proteomes" id="UP000017984">
    <property type="component" value="Chromosome"/>
</dbReference>
<dbReference type="HOGENOM" id="CLU_3349328_0_0_11"/>